<evidence type="ECO:0000259" key="1">
    <source>
        <dbReference type="PROSITE" id="PS51662"/>
    </source>
</evidence>
<dbReference type="OrthoDB" id="8696437at2"/>
<organism evidence="2 3">
    <name type="scientific">Kineococcus radiotolerans (strain ATCC BAA-149 / DSM 14245 / SRS30216)</name>
    <dbReference type="NCBI Taxonomy" id="266940"/>
    <lineage>
        <taxon>Bacteria</taxon>
        <taxon>Bacillati</taxon>
        <taxon>Actinomycetota</taxon>
        <taxon>Actinomycetes</taxon>
        <taxon>Kineosporiales</taxon>
        <taxon>Kineosporiaceae</taxon>
        <taxon>Kineococcus</taxon>
    </lineage>
</organism>
<accession>A6WC06</accession>
<evidence type="ECO:0000313" key="2">
    <source>
        <dbReference type="EMBL" id="ABS04345.1"/>
    </source>
</evidence>
<dbReference type="InterPro" id="IPR011042">
    <property type="entry name" value="6-blade_b-propeller_TolB-like"/>
</dbReference>
<dbReference type="EMBL" id="CP000750">
    <property type="protein sequence ID" value="ABS04345.1"/>
    <property type="molecule type" value="Genomic_DNA"/>
</dbReference>
<sequence>MPFTPHVPTAPRARRGRGPAVTAGVLALTLLPLTGAAATGPDVRWATTTATAQTPQVFDDEAGGDADADDPALWVSPTAPADSVLLGTLKNGGLDVYGLDGSRLQHLDVAPTPDGAEEGSRYNNVDVVRGARLGGRVVDLAVVSDRGRDRLRLFEIDPRGAAAGAEVLRDVTAADAAPVFNTPETAVDEQRNAYGLAAGLAPDGGVQVLTTRRNTTEFAVLELVPAADGTVGYRQVSRQALPAAFTLPGGSTWAPCEEPGEGPQAEGVVHDAVGGAWFVAQEDVGIWRITVDGDRATSRQLVDTVRGFGVPATYDEDTETCRVTGADPGVGGTHLSADAEGLTLLRGGDGAGYLLASSQGDSTFAAYALEPGPDAPPRYVGGFSVVDGAPAAEGGPAVDGVQHSDGATLTTADLGPAFPHGVFVSHDGEAMPTATGEDGSDRVATNFKLVPLERITAPLGLTR</sequence>
<name>A6WC06_KINRD</name>
<dbReference type="GO" id="GO:0016158">
    <property type="term" value="F:inositol hexakisphosphate 3-phosphatase activity"/>
    <property type="evidence" value="ECO:0007669"/>
    <property type="project" value="InterPro"/>
</dbReference>
<gene>
    <name evidence="2" type="ordered locus">Krad_2879</name>
</gene>
<evidence type="ECO:0000313" key="3">
    <source>
        <dbReference type="Proteomes" id="UP000001116"/>
    </source>
</evidence>
<dbReference type="Proteomes" id="UP000001116">
    <property type="component" value="Chromosome"/>
</dbReference>
<dbReference type="HOGENOM" id="CLU_044211_0_0_11"/>
<dbReference type="InterPro" id="IPR003431">
    <property type="entry name" value="B-propeller_Phytase"/>
</dbReference>
<dbReference type="Gene3D" id="2.120.10.30">
    <property type="entry name" value="TolB, C-terminal domain"/>
    <property type="match status" value="1"/>
</dbReference>
<dbReference type="STRING" id="266940.Krad_2879"/>
<dbReference type="RefSeq" id="WP_012087411.1">
    <property type="nucleotide sequence ID" value="NC_009664.2"/>
</dbReference>
<protein>
    <submittedName>
        <fullName evidence="2">Phytase</fullName>
    </submittedName>
</protein>
<dbReference type="PROSITE" id="PS51662">
    <property type="entry name" value="BP_PHYTASE"/>
    <property type="match status" value="1"/>
</dbReference>
<reference evidence="3" key="1">
    <citation type="journal article" date="2008" name="PLoS ONE">
        <title>Survival in nuclear waste, extreme resistance, and potential applications gleaned from the genome sequence of Kineococcus radiotolerans SRS30216.</title>
        <authorList>
            <person name="Bagwell C.E."/>
            <person name="Bhat S."/>
            <person name="Hawkins G.M."/>
            <person name="Smith B.W."/>
            <person name="Biswas T."/>
            <person name="Hoover T.R."/>
            <person name="Saunders E."/>
            <person name="Han C.S."/>
            <person name="Tsodikov O.V."/>
            <person name="Shimkets L.J."/>
        </authorList>
    </citation>
    <scope>NUCLEOTIDE SEQUENCE [LARGE SCALE GENOMIC DNA]</scope>
    <source>
        <strain evidence="3">ATCC BAA-149 / DSM 14245 / SRS30216</strain>
    </source>
</reference>
<proteinExistence type="predicted"/>
<keyword evidence="3" id="KW-1185">Reference proteome</keyword>
<dbReference type="KEGG" id="kra:Krad_2879"/>
<dbReference type="SUPFAM" id="SSF50956">
    <property type="entry name" value="Thermostable phytase (3-phytase)"/>
    <property type="match status" value="1"/>
</dbReference>
<dbReference type="Pfam" id="PF02333">
    <property type="entry name" value="Phytase"/>
    <property type="match status" value="2"/>
</dbReference>
<dbReference type="AlphaFoldDB" id="A6WC06"/>
<feature type="domain" description="BPP" evidence="1">
    <location>
        <begin position="38"/>
        <end position="459"/>
    </location>
</feature>
<dbReference type="eggNOG" id="COG4247">
    <property type="taxonomic scope" value="Bacteria"/>
</dbReference>